<dbReference type="AlphaFoldDB" id="A0A941EDG3"/>
<evidence type="ECO:0008006" key="4">
    <source>
        <dbReference type="Google" id="ProtNLM"/>
    </source>
</evidence>
<comment type="caution">
    <text evidence="2">The sequence shown here is derived from an EMBL/GenBank/DDBJ whole genome shotgun (WGS) entry which is preliminary data.</text>
</comment>
<evidence type="ECO:0000313" key="2">
    <source>
        <dbReference type="EMBL" id="MBR7827019.1"/>
    </source>
</evidence>
<dbReference type="RefSeq" id="WP_212518166.1">
    <property type="nucleotide sequence ID" value="NZ_JAGSOH010000027.1"/>
</dbReference>
<dbReference type="Proteomes" id="UP000676325">
    <property type="component" value="Unassembled WGS sequence"/>
</dbReference>
<evidence type="ECO:0000256" key="1">
    <source>
        <dbReference type="SAM" id="SignalP"/>
    </source>
</evidence>
<gene>
    <name evidence="2" type="ORF">KDK95_11945</name>
</gene>
<name>A0A941EDG3_9ACTN</name>
<evidence type="ECO:0000313" key="3">
    <source>
        <dbReference type="Proteomes" id="UP000676325"/>
    </source>
</evidence>
<dbReference type="EMBL" id="JAGSOH010000027">
    <property type="protein sequence ID" value="MBR7827019.1"/>
    <property type="molecule type" value="Genomic_DNA"/>
</dbReference>
<feature type="chain" id="PRO_5037313964" description="Tachylectin 2 domain-containing protein" evidence="1">
    <location>
        <begin position="25"/>
        <end position="330"/>
    </location>
</feature>
<keyword evidence="3" id="KW-1185">Reference proteome</keyword>
<feature type="non-terminal residue" evidence="2">
    <location>
        <position position="330"/>
    </location>
</feature>
<accession>A0A941EDG3</accession>
<feature type="signal peptide" evidence="1">
    <location>
        <begin position="1"/>
        <end position="24"/>
    </location>
</feature>
<proteinExistence type="predicted"/>
<organism evidence="2 3">
    <name type="scientific">Actinospica acidithermotolerans</name>
    <dbReference type="NCBI Taxonomy" id="2828514"/>
    <lineage>
        <taxon>Bacteria</taxon>
        <taxon>Bacillati</taxon>
        <taxon>Actinomycetota</taxon>
        <taxon>Actinomycetes</taxon>
        <taxon>Catenulisporales</taxon>
        <taxon>Actinospicaceae</taxon>
        <taxon>Actinospica</taxon>
    </lineage>
</organism>
<protein>
    <recommendedName>
        <fullName evidence="4">Tachylectin 2 domain-containing protein</fullName>
    </recommendedName>
</protein>
<sequence length="330" mass="33877">MIRRSAAIVAAALVVAASSGTAGAATVRSSLQTWQTTVFALGPNDSYVAEWNGPGLGWTEIGGPANQLYVGSAGVFATDPSTGDISQYNGTPGSWTVIGGPGWTFAQSGGHLFGVGPYTNYIAEWNGASGGWTIIYSGSVGSVTDLEGGGEGLVATIGPSGPDTYMYNGTPGSWTQISGSDVAFDHQLMAVDDGGVYVLNAAGQVEQWAGYGESWTVLGSGYKSLFVGGTSGNVYAAATGSGNLQQYTGTPGSWTTVGGPGYMFAVSRSTLYGLAPDRSYVAEYTPGAGCGATPGWLMFTESISCSVRFANAPAAFWYSGFWYVEVRVPG</sequence>
<keyword evidence="1" id="KW-0732">Signal</keyword>
<reference evidence="2" key="1">
    <citation type="submission" date="2021-04" db="EMBL/GenBank/DDBJ databases">
        <title>Genome based classification of Actinospica acidithermotolerans sp. nov., an actinobacterium isolated from an Indonesian hot spring.</title>
        <authorList>
            <person name="Kusuma A.B."/>
            <person name="Putra K.E."/>
            <person name="Nafisah S."/>
            <person name="Loh J."/>
            <person name="Nouioui I."/>
            <person name="Goodfellow M."/>
        </authorList>
    </citation>
    <scope>NUCLEOTIDE SEQUENCE</scope>
    <source>
        <strain evidence="2">MGRD01-02</strain>
    </source>
</reference>